<gene>
    <name evidence="2" type="ORF">EC9_47010</name>
</gene>
<dbReference type="AlphaFoldDB" id="A0A517M6I6"/>
<dbReference type="RefSeq" id="WP_145348301.1">
    <property type="nucleotide sequence ID" value="NZ_CP036261.1"/>
</dbReference>
<keyword evidence="1" id="KW-1133">Transmembrane helix</keyword>
<accession>A0A517M6I6</accession>
<feature type="transmembrane region" description="Helical" evidence="1">
    <location>
        <begin position="6"/>
        <end position="26"/>
    </location>
</feature>
<dbReference type="EMBL" id="CP036261">
    <property type="protein sequence ID" value="QDS90492.1"/>
    <property type="molecule type" value="Genomic_DNA"/>
</dbReference>
<dbReference type="Proteomes" id="UP000319557">
    <property type="component" value="Chromosome"/>
</dbReference>
<name>A0A517M6I6_9BACT</name>
<evidence type="ECO:0000313" key="3">
    <source>
        <dbReference type="Proteomes" id="UP000319557"/>
    </source>
</evidence>
<proteinExistence type="predicted"/>
<evidence type="ECO:0000313" key="2">
    <source>
        <dbReference type="EMBL" id="QDS90492.1"/>
    </source>
</evidence>
<dbReference type="KEGG" id="ruv:EC9_47010"/>
<reference evidence="2 3" key="1">
    <citation type="submission" date="2019-02" db="EMBL/GenBank/DDBJ databases">
        <title>Deep-cultivation of Planctomycetes and their phenomic and genomic characterization uncovers novel biology.</title>
        <authorList>
            <person name="Wiegand S."/>
            <person name="Jogler M."/>
            <person name="Boedeker C."/>
            <person name="Pinto D."/>
            <person name="Vollmers J."/>
            <person name="Rivas-Marin E."/>
            <person name="Kohn T."/>
            <person name="Peeters S.H."/>
            <person name="Heuer A."/>
            <person name="Rast P."/>
            <person name="Oberbeckmann S."/>
            <person name="Bunk B."/>
            <person name="Jeske O."/>
            <person name="Meyerdierks A."/>
            <person name="Storesund J.E."/>
            <person name="Kallscheuer N."/>
            <person name="Luecker S."/>
            <person name="Lage O.M."/>
            <person name="Pohl T."/>
            <person name="Merkel B.J."/>
            <person name="Hornburger P."/>
            <person name="Mueller R.-W."/>
            <person name="Bruemmer F."/>
            <person name="Labrenz M."/>
            <person name="Spormann A.M."/>
            <person name="Op den Camp H."/>
            <person name="Overmann J."/>
            <person name="Amann R."/>
            <person name="Jetten M.S.M."/>
            <person name="Mascher T."/>
            <person name="Medema M.H."/>
            <person name="Devos D.P."/>
            <person name="Kaster A.-K."/>
            <person name="Ovreas L."/>
            <person name="Rohde M."/>
            <person name="Galperin M.Y."/>
            <person name="Jogler C."/>
        </authorList>
    </citation>
    <scope>NUCLEOTIDE SEQUENCE [LARGE SCALE GENOMIC DNA]</scope>
    <source>
        <strain evidence="2 3">EC9</strain>
    </source>
</reference>
<keyword evidence="1" id="KW-0812">Transmembrane</keyword>
<feature type="transmembrane region" description="Helical" evidence="1">
    <location>
        <begin position="38"/>
        <end position="62"/>
    </location>
</feature>
<keyword evidence="3" id="KW-1185">Reference proteome</keyword>
<keyword evidence="1" id="KW-0472">Membrane</keyword>
<protein>
    <submittedName>
        <fullName evidence="2">Uncharacterized protein</fullName>
    </submittedName>
</protein>
<organism evidence="2 3">
    <name type="scientific">Rosistilla ulvae</name>
    <dbReference type="NCBI Taxonomy" id="1930277"/>
    <lineage>
        <taxon>Bacteria</taxon>
        <taxon>Pseudomonadati</taxon>
        <taxon>Planctomycetota</taxon>
        <taxon>Planctomycetia</taxon>
        <taxon>Pirellulales</taxon>
        <taxon>Pirellulaceae</taxon>
        <taxon>Rosistilla</taxon>
    </lineage>
</organism>
<evidence type="ECO:0000256" key="1">
    <source>
        <dbReference type="SAM" id="Phobius"/>
    </source>
</evidence>
<sequence length="63" mass="7466">MLPMTPVYMLYFIPLLISISFVYAGTRHEDPKQILIQAWHTAYWILAFMGMIFALLWVVGWFL</sequence>
<dbReference type="OrthoDB" id="290340at2"/>